<sequence>MTPSTRERTSMIDLQTKKLFKLCQSRYSHWSKMNYADKYAIAKLLSFCMPNPTGITLYSRNSAIRTATDEQ</sequence>
<organism evidence="1 2">
    <name type="scientific">Halteria grandinella</name>
    <dbReference type="NCBI Taxonomy" id="5974"/>
    <lineage>
        <taxon>Eukaryota</taxon>
        <taxon>Sar</taxon>
        <taxon>Alveolata</taxon>
        <taxon>Ciliophora</taxon>
        <taxon>Intramacronucleata</taxon>
        <taxon>Spirotrichea</taxon>
        <taxon>Stichotrichia</taxon>
        <taxon>Sporadotrichida</taxon>
        <taxon>Halteriidae</taxon>
        <taxon>Halteria</taxon>
    </lineage>
</organism>
<keyword evidence="2" id="KW-1185">Reference proteome</keyword>
<dbReference type="Proteomes" id="UP000785679">
    <property type="component" value="Unassembled WGS sequence"/>
</dbReference>
<evidence type="ECO:0000313" key="1">
    <source>
        <dbReference type="EMBL" id="TNV83394.1"/>
    </source>
</evidence>
<name>A0A8J8P073_HALGN</name>
<protein>
    <submittedName>
        <fullName evidence="1">Uncharacterized protein</fullName>
    </submittedName>
</protein>
<dbReference type="EMBL" id="RRYP01003877">
    <property type="protein sequence ID" value="TNV83394.1"/>
    <property type="molecule type" value="Genomic_DNA"/>
</dbReference>
<proteinExistence type="predicted"/>
<gene>
    <name evidence="1" type="ORF">FGO68_gene17359</name>
</gene>
<reference evidence="1" key="1">
    <citation type="submission" date="2019-06" db="EMBL/GenBank/DDBJ databases">
        <authorList>
            <person name="Zheng W."/>
        </authorList>
    </citation>
    <scope>NUCLEOTIDE SEQUENCE</scope>
    <source>
        <strain evidence="1">QDHG01</strain>
    </source>
</reference>
<evidence type="ECO:0000313" key="2">
    <source>
        <dbReference type="Proteomes" id="UP000785679"/>
    </source>
</evidence>
<accession>A0A8J8P073</accession>
<comment type="caution">
    <text evidence="1">The sequence shown here is derived from an EMBL/GenBank/DDBJ whole genome shotgun (WGS) entry which is preliminary data.</text>
</comment>
<dbReference type="AlphaFoldDB" id="A0A8J8P073"/>